<name>A0A0N1H654_9EURO</name>
<protein>
    <recommendedName>
        <fullName evidence="3">NmrA-like domain-containing protein</fullName>
    </recommendedName>
</protein>
<dbReference type="GeneID" id="28730695"/>
<dbReference type="OrthoDB" id="9974981at2759"/>
<dbReference type="InterPro" id="IPR051609">
    <property type="entry name" value="NmrA/Isoflavone_reductase-like"/>
</dbReference>
<feature type="domain" description="NmrA-like" evidence="3">
    <location>
        <begin position="9"/>
        <end position="235"/>
    </location>
</feature>
<dbReference type="STRING" id="1664694.A0A0N1H654"/>
<evidence type="ECO:0000313" key="4">
    <source>
        <dbReference type="EMBL" id="KPI36717.1"/>
    </source>
</evidence>
<dbReference type="InterPro" id="IPR008030">
    <property type="entry name" value="NmrA-like"/>
</dbReference>
<evidence type="ECO:0000256" key="2">
    <source>
        <dbReference type="ARBA" id="ARBA00023002"/>
    </source>
</evidence>
<evidence type="ECO:0000256" key="1">
    <source>
        <dbReference type="ARBA" id="ARBA00022857"/>
    </source>
</evidence>
<dbReference type="CDD" id="cd05259">
    <property type="entry name" value="PCBER_SDR_a"/>
    <property type="match status" value="1"/>
</dbReference>
<proteinExistence type="predicted"/>
<dbReference type="RefSeq" id="XP_017996680.1">
    <property type="nucleotide sequence ID" value="XM_018138815.1"/>
</dbReference>
<accession>A0A0N1H654</accession>
<dbReference type="EMBL" id="LFJN01000029">
    <property type="protein sequence ID" value="KPI36717.1"/>
    <property type="molecule type" value="Genomic_DNA"/>
</dbReference>
<evidence type="ECO:0000259" key="3">
    <source>
        <dbReference type="Pfam" id="PF05368"/>
    </source>
</evidence>
<dbReference type="PANTHER" id="PTHR47706">
    <property type="entry name" value="NMRA-LIKE FAMILY PROTEIN"/>
    <property type="match status" value="1"/>
</dbReference>
<dbReference type="VEuPathDB" id="FungiDB:AB675_10071"/>
<keyword evidence="2" id="KW-0560">Oxidoreductase</keyword>
<dbReference type="GO" id="GO:0016491">
    <property type="term" value="F:oxidoreductase activity"/>
    <property type="evidence" value="ECO:0007669"/>
    <property type="project" value="UniProtKB-KW"/>
</dbReference>
<sequence>MSATSEIRNVILVGATGNVGSLLIAPLAANFNLTILSRSSSTSKPTNANNVKTLRADYTLEGLTKAFTGQDAVVSTVGAVAFGEQKVMIDAAVAAGVKRFLPSEMSMNGDAKAVRDLVPVFKTKHEVLEYLKSKEAKGLTWTGLGTGPLFDWGLKAGFLDFDISKRHVTLWDKGDTRYSAITVADLGNAVVGVLQHPSETANRYVFAHSVTASQREVLNVLEGQTRQKWNVEPVTTEDEVAKAQKALATGDYAAAVRLAQATAFSNLPNMQQDFDADEKDRVVNDLLGIEMKSVAAVVEEVLTSERQHDA</sequence>
<dbReference type="Gene3D" id="3.40.50.720">
    <property type="entry name" value="NAD(P)-binding Rossmann-like Domain"/>
    <property type="match status" value="1"/>
</dbReference>
<dbReference type="PANTHER" id="PTHR47706:SF9">
    <property type="entry name" value="NMRA-LIKE DOMAIN-CONTAINING PROTEIN-RELATED"/>
    <property type="match status" value="1"/>
</dbReference>
<dbReference type="Gene3D" id="3.90.25.10">
    <property type="entry name" value="UDP-galactose 4-epimerase, domain 1"/>
    <property type="match status" value="1"/>
</dbReference>
<dbReference type="SUPFAM" id="SSF51735">
    <property type="entry name" value="NAD(P)-binding Rossmann-fold domains"/>
    <property type="match status" value="1"/>
</dbReference>
<comment type="caution">
    <text evidence="4">The sequence shown here is derived from an EMBL/GenBank/DDBJ whole genome shotgun (WGS) entry which is preliminary data.</text>
</comment>
<reference evidence="4 5" key="1">
    <citation type="submission" date="2015-06" db="EMBL/GenBank/DDBJ databases">
        <title>Draft genome of the ant-associated black yeast Phialophora attae CBS 131958.</title>
        <authorList>
            <person name="Moreno L.F."/>
            <person name="Stielow B.J."/>
            <person name="de Hoog S."/>
            <person name="Vicente V.A."/>
            <person name="Weiss V.A."/>
            <person name="de Vries M."/>
            <person name="Cruz L.M."/>
            <person name="Souza E.M."/>
        </authorList>
    </citation>
    <scope>NUCLEOTIDE SEQUENCE [LARGE SCALE GENOMIC DNA]</scope>
    <source>
        <strain evidence="4 5">CBS 131958</strain>
    </source>
</reference>
<keyword evidence="5" id="KW-1185">Reference proteome</keyword>
<dbReference type="AlphaFoldDB" id="A0A0N1H654"/>
<evidence type="ECO:0000313" key="5">
    <source>
        <dbReference type="Proteomes" id="UP000038010"/>
    </source>
</evidence>
<organism evidence="4 5">
    <name type="scientific">Cyphellophora attinorum</name>
    <dbReference type="NCBI Taxonomy" id="1664694"/>
    <lineage>
        <taxon>Eukaryota</taxon>
        <taxon>Fungi</taxon>
        <taxon>Dikarya</taxon>
        <taxon>Ascomycota</taxon>
        <taxon>Pezizomycotina</taxon>
        <taxon>Eurotiomycetes</taxon>
        <taxon>Chaetothyriomycetidae</taxon>
        <taxon>Chaetothyriales</taxon>
        <taxon>Cyphellophoraceae</taxon>
        <taxon>Cyphellophora</taxon>
    </lineage>
</organism>
<dbReference type="Proteomes" id="UP000038010">
    <property type="component" value="Unassembled WGS sequence"/>
</dbReference>
<dbReference type="InterPro" id="IPR036291">
    <property type="entry name" value="NAD(P)-bd_dom_sf"/>
</dbReference>
<dbReference type="InterPro" id="IPR045312">
    <property type="entry name" value="PCBER-like"/>
</dbReference>
<gene>
    <name evidence="4" type="ORF">AB675_10071</name>
</gene>
<dbReference type="Pfam" id="PF05368">
    <property type="entry name" value="NmrA"/>
    <property type="match status" value="1"/>
</dbReference>
<keyword evidence="1" id="KW-0521">NADP</keyword>